<dbReference type="InterPro" id="IPR042087">
    <property type="entry name" value="DNA_pol_B_thumb"/>
</dbReference>
<dbReference type="GO" id="GO:0003887">
    <property type="term" value="F:DNA-directed DNA polymerase activity"/>
    <property type="evidence" value="ECO:0007669"/>
    <property type="project" value="UniProtKB-KW"/>
</dbReference>
<evidence type="ECO:0000259" key="9">
    <source>
        <dbReference type="Pfam" id="PF03104"/>
    </source>
</evidence>
<dbReference type="Pfam" id="PF03104">
    <property type="entry name" value="DNA_pol_B_exo1"/>
    <property type="match status" value="1"/>
</dbReference>
<feature type="domain" description="DNA-directed DNA polymerase family B multifunctional" evidence="8">
    <location>
        <begin position="390"/>
        <end position="775"/>
    </location>
</feature>
<gene>
    <name evidence="10" type="ORF">ENM66_02910</name>
</gene>
<evidence type="ECO:0000259" key="8">
    <source>
        <dbReference type="Pfam" id="PF00136"/>
    </source>
</evidence>
<keyword evidence="3 7" id="KW-0548">Nucleotidyltransferase</keyword>
<dbReference type="Pfam" id="PF00136">
    <property type="entry name" value="DNA_pol_B"/>
    <property type="match status" value="1"/>
</dbReference>
<dbReference type="GO" id="GO:0003677">
    <property type="term" value="F:DNA binding"/>
    <property type="evidence" value="ECO:0007669"/>
    <property type="project" value="UniProtKB-KW"/>
</dbReference>
<dbReference type="SUPFAM" id="SSF56672">
    <property type="entry name" value="DNA/RNA polymerases"/>
    <property type="match status" value="1"/>
</dbReference>
<comment type="similarity">
    <text evidence="1 7">Belongs to the DNA polymerase type-B family.</text>
</comment>
<dbReference type="NCBIfam" id="TIGR00592">
    <property type="entry name" value="pol2"/>
    <property type="match status" value="1"/>
</dbReference>
<dbReference type="InterPro" id="IPR006172">
    <property type="entry name" value="DNA-dir_DNA_pol_B"/>
</dbReference>
<dbReference type="SMART" id="SM00486">
    <property type="entry name" value="POLBc"/>
    <property type="match status" value="1"/>
</dbReference>
<evidence type="ECO:0000256" key="5">
    <source>
        <dbReference type="ARBA" id="ARBA00023125"/>
    </source>
</evidence>
<dbReference type="InterPro" id="IPR036397">
    <property type="entry name" value="RNaseH_sf"/>
</dbReference>
<accession>A0A7J3Z817</accession>
<dbReference type="InterPro" id="IPR012337">
    <property type="entry name" value="RNaseH-like_sf"/>
</dbReference>
<comment type="catalytic activity">
    <reaction evidence="6 7">
        <text>DNA(n) + a 2'-deoxyribonucleoside 5'-triphosphate = DNA(n+1) + diphosphate</text>
        <dbReference type="Rhea" id="RHEA:22508"/>
        <dbReference type="Rhea" id="RHEA-COMP:17339"/>
        <dbReference type="Rhea" id="RHEA-COMP:17340"/>
        <dbReference type="ChEBI" id="CHEBI:33019"/>
        <dbReference type="ChEBI" id="CHEBI:61560"/>
        <dbReference type="ChEBI" id="CHEBI:173112"/>
        <dbReference type="EC" id="2.7.7.7"/>
    </reaction>
</comment>
<dbReference type="Gene3D" id="3.30.420.10">
    <property type="entry name" value="Ribonuclease H-like superfamily/Ribonuclease H"/>
    <property type="match status" value="1"/>
</dbReference>
<dbReference type="InterPro" id="IPR023211">
    <property type="entry name" value="DNA_pol_palm_dom_sf"/>
</dbReference>
<evidence type="ECO:0000256" key="2">
    <source>
        <dbReference type="ARBA" id="ARBA00022679"/>
    </source>
</evidence>
<dbReference type="InterPro" id="IPR017964">
    <property type="entry name" value="DNA-dir_DNA_pol_B_CS"/>
</dbReference>
<name>A0A7J3Z817_9CREN</name>
<evidence type="ECO:0000256" key="7">
    <source>
        <dbReference type="RuleBase" id="RU000442"/>
    </source>
</evidence>
<dbReference type="CDD" id="cd05781">
    <property type="entry name" value="DNA_polB_B3_exo"/>
    <property type="match status" value="1"/>
</dbReference>
<dbReference type="PANTHER" id="PTHR10322:SF23">
    <property type="entry name" value="DNA POLYMERASE DELTA CATALYTIC SUBUNIT"/>
    <property type="match status" value="1"/>
</dbReference>
<keyword evidence="2 7" id="KW-0808">Transferase</keyword>
<feature type="domain" description="DNA-directed DNA polymerase family B exonuclease" evidence="9">
    <location>
        <begin position="120"/>
        <end position="314"/>
    </location>
</feature>
<dbReference type="Gene3D" id="3.30.342.10">
    <property type="entry name" value="DNA Polymerase, chain B, domain 1"/>
    <property type="match status" value="1"/>
</dbReference>
<evidence type="ECO:0000256" key="1">
    <source>
        <dbReference type="ARBA" id="ARBA00005755"/>
    </source>
</evidence>
<dbReference type="PRINTS" id="PR00106">
    <property type="entry name" value="DNAPOLB"/>
</dbReference>
<dbReference type="GO" id="GO:0000166">
    <property type="term" value="F:nucleotide binding"/>
    <property type="evidence" value="ECO:0007669"/>
    <property type="project" value="InterPro"/>
</dbReference>
<proteinExistence type="inferred from homology"/>
<comment type="caution">
    <text evidence="10">The sequence shown here is derived from an EMBL/GenBank/DDBJ whole genome shotgun (WGS) entry which is preliminary data.</text>
</comment>
<organism evidence="10">
    <name type="scientific">Ignisphaera aggregans</name>
    <dbReference type="NCBI Taxonomy" id="334771"/>
    <lineage>
        <taxon>Archaea</taxon>
        <taxon>Thermoproteota</taxon>
        <taxon>Thermoprotei</taxon>
        <taxon>Desulfurococcales</taxon>
        <taxon>Desulfurococcaceae</taxon>
        <taxon>Ignisphaera</taxon>
    </lineage>
</organism>
<dbReference type="EC" id="2.7.7.7" evidence="7"/>
<dbReference type="PANTHER" id="PTHR10322">
    <property type="entry name" value="DNA POLYMERASE CATALYTIC SUBUNIT"/>
    <property type="match status" value="1"/>
</dbReference>
<dbReference type="Gene3D" id="3.90.1600.10">
    <property type="entry name" value="Palm domain of DNA polymerase"/>
    <property type="match status" value="1"/>
</dbReference>
<sequence length="800" mass="92043">MSKEVISVYVLDASYEVVGSEPQVIIWGVDENGRRVLLRDKKFRPYFYAVVDSKYLDRLDVIKSSIKRLSRAKSPILSIQEVDKLFIGKPVKALRIETSVPEFVREYRSDVAKIPGVRVVVEADIRFSIRYLIDHDISPCTWHRFKVIEKQKLGEYRVDEELEIVEVLERDDSRILPPKLRTLSFDIEVYNPHGVPKPDRDPIIIISIMNSEGEIIQLQAQDKDDRKLLRDFVDYMNKYDPDIVVGYNSNNFDWPYLVERSRKLGIKLDVSRRKGVEPSKSVYGHVSIPGRLHVDLYDFAEEIAEIKVKSLDEVAEYFGVMKKSERTNVPWYDIYKYWDDERLRPILLRYAKDDVISTHGIAEKILPFAMQLSSITGLPLDQVGSASVGFRLEWFLLRVARARRELVPNRVEKEYESYRGAIVLEPKRGVHEGVAVLDFSAMYPSIMMKYNIGPDTLIVGEECLDCFEAPETNYMFRKDRDSFLKVALITLVSARRQVRDLLKKYSPDTAEYRILDARQRALKVLANACYGYMAWTGARWYCKECAEAVADFGRETIKKAISLAKSLGLEVIYGDTDSLFVKYSKEAVEKLIDAVEKELGLEIKVDKIYQKVFFTEAKKRYIGLTVDGRIDVVGFEAVRGDWAEIAKEIQERVAEIVLKTADYRKAVEFVKNEIEKIRKLVASNAIDINKFVIWKTIAKPLNEYEVEAPHVTAAKHLIKLGYSIEVGDKIGYVIIKGSGKISERARPYIAVDPKDLDIDYYVEHQIIPATLRILEYFGVSEKQLKGIGRSGKTLFEYSKK</sequence>
<evidence type="ECO:0000256" key="6">
    <source>
        <dbReference type="ARBA" id="ARBA00049244"/>
    </source>
</evidence>
<dbReference type="Gene3D" id="1.10.132.60">
    <property type="entry name" value="DNA polymerase family B, C-terminal domain"/>
    <property type="match status" value="1"/>
</dbReference>
<dbReference type="GO" id="GO:0006261">
    <property type="term" value="P:DNA-templated DNA replication"/>
    <property type="evidence" value="ECO:0007669"/>
    <property type="project" value="TreeGrafter"/>
</dbReference>
<dbReference type="AlphaFoldDB" id="A0A7J3Z817"/>
<evidence type="ECO:0000256" key="3">
    <source>
        <dbReference type="ARBA" id="ARBA00022695"/>
    </source>
</evidence>
<reference evidence="10" key="1">
    <citation type="journal article" date="2020" name="mSystems">
        <title>Genome- and Community-Level Interaction Insights into Carbon Utilization and Element Cycling Functions of Hydrothermarchaeota in Hydrothermal Sediment.</title>
        <authorList>
            <person name="Zhou Z."/>
            <person name="Liu Y."/>
            <person name="Xu W."/>
            <person name="Pan J."/>
            <person name="Luo Z.H."/>
            <person name="Li M."/>
        </authorList>
    </citation>
    <scope>NUCLEOTIDE SEQUENCE [LARGE SCALE GENOMIC DNA]</scope>
    <source>
        <strain evidence="10">SpSt-1105</strain>
    </source>
</reference>
<keyword evidence="7" id="KW-0235">DNA replication</keyword>
<keyword evidence="4 7" id="KW-0239">DNA-directed DNA polymerase</keyword>
<dbReference type="SUPFAM" id="SSF53098">
    <property type="entry name" value="Ribonuclease H-like"/>
    <property type="match status" value="1"/>
</dbReference>
<dbReference type="InterPro" id="IPR006133">
    <property type="entry name" value="DNA-dir_DNA_pol_B_exonuc"/>
</dbReference>
<protein>
    <recommendedName>
        <fullName evidence="7">DNA polymerase</fullName>
        <ecNumber evidence="7">2.7.7.7</ecNumber>
    </recommendedName>
</protein>
<dbReference type="EMBL" id="DRYQ01000039">
    <property type="protein sequence ID" value="HHQ50283.1"/>
    <property type="molecule type" value="Genomic_DNA"/>
</dbReference>
<dbReference type="InterPro" id="IPR050240">
    <property type="entry name" value="DNA_pol_type-B"/>
</dbReference>
<dbReference type="Gene3D" id="1.10.287.690">
    <property type="entry name" value="Helix hairpin bin"/>
    <property type="match status" value="1"/>
</dbReference>
<keyword evidence="5 7" id="KW-0238">DNA-binding</keyword>
<evidence type="ECO:0000313" key="10">
    <source>
        <dbReference type="EMBL" id="HHQ50283.1"/>
    </source>
</evidence>
<evidence type="ECO:0000256" key="4">
    <source>
        <dbReference type="ARBA" id="ARBA00022932"/>
    </source>
</evidence>
<dbReference type="InterPro" id="IPR006134">
    <property type="entry name" value="DNA-dir_DNA_pol_B_multi_dom"/>
</dbReference>
<dbReference type="PROSITE" id="PS00116">
    <property type="entry name" value="DNA_POLYMERASE_B"/>
    <property type="match status" value="1"/>
</dbReference>
<dbReference type="InterPro" id="IPR043502">
    <property type="entry name" value="DNA/RNA_pol_sf"/>
</dbReference>